<feature type="region of interest" description="Disordered" evidence="3">
    <location>
        <begin position="120"/>
        <end position="155"/>
    </location>
</feature>
<keyword evidence="2" id="KW-0325">Glycoprotein</keyword>
<gene>
    <name evidence="6" type="ORF">URODEC1_LOCUS64327</name>
    <name evidence="7" type="ORF">URODEC1_LOCUS65472</name>
</gene>
<dbReference type="PANTHER" id="PTHR33021">
    <property type="entry name" value="BLUE COPPER PROTEIN"/>
    <property type="match status" value="1"/>
</dbReference>
<dbReference type="CDD" id="cd04216">
    <property type="entry name" value="Phytocyanin"/>
    <property type="match status" value="1"/>
</dbReference>
<dbReference type="GO" id="GO:0046872">
    <property type="term" value="F:metal ion binding"/>
    <property type="evidence" value="ECO:0007669"/>
    <property type="project" value="UniProtKB-KW"/>
</dbReference>
<protein>
    <recommendedName>
        <fullName evidence="5">Phytocyanin domain-containing protein</fullName>
    </recommendedName>
</protein>
<evidence type="ECO:0000256" key="3">
    <source>
        <dbReference type="SAM" id="MobiDB-lite"/>
    </source>
</evidence>
<feature type="compositionally biased region" description="Pro residues" evidence="3">
    <location>
        <begin position="138"/>
        <end position="149"/>
    </location>
</feature>
<dbReference type="PROSITE" id="PS51485">
    <property type="entry name" value="PHYTOCYANIN"/>
    <property type="match status" value="1"/>
</dbReference>
<organism evidence="7 8">
    <name type="scientific">Urochloa decumbens</name>
    <dbReference type="NCBI Taxonomy" id="240449"/>
    <lineage>
        <taxon>Eukaryota</taxon>
        <taxon>Viridiplantae</taxon>
        <taxon>Streptophyta</taxon>
        <taxon>Embryophyta</taxon>
        <taxon>Tracheophyta</taxon>
        <taxon>Spermatophyta</taxon>
        <taxon>Magnoliopsida</taxon>
        <taxon>Liliopsida</taxon>
        <taxon>Poales</taxon>
        <taxon>Poaceae</taxon>
        <taxon>PACMAD clade</taxon>
        <taxon>Panicoideae</taxon>
        <taxon>Panicodae</taxon>
        <taxon>Paniceae</taxon>
        <taxon>Melinidinae</taxon>
        <taxon>Urochloa</taxon>
    </lineage>
</organism>
<dbReference type="PANTHER" id="PTHR33021:SF496">
    <property type="entry name" value="OS08G0482700 PROTEIN"/>
    <property type="match status" value="1"/>
</dbReference>
<dbReference type="InterPro" id="IPR008972">
    <property type="entry name" value="Cupredoxin"/>
</dbReference>
<dbReference type="PROSITE" id="PS51257">
    <property type="entry name" value="PROKAR_LIPOPROTEIN"/>
    <property type="match status" value="1"/>
</dbReference>
<evidence type="ECO:0000256" key="2">
    <source>
        <dbReference type="ARBA" id="ARBA00023180"/>
    </source>
</evidence>
<dbReference type="Proteomes" id="UP001497457">
    <property type="component" value="Chromosome 26rd"/>
</dbReference>
<dbReference type="EMBL" id="OZ075136">
    <property type="protein sequence ID" value="CAL5001584.1"/>
    <property type="molecule type" value="Genomic_DNA"/>
</dbReference>
<dbReference type="FunFam" id="2.60.40.420:FF:000003">
    <property type="entry name" value="Blue copper"/>
    <property type="match status" value="1"/>
</dbReference>
<accession>A0ABC9BJP5</accession>
<dbReference type="InterPro" id="IPR003245">
    <property type="entry name" value="Phytocyanin_dom"/>
</dbReference>
<proteinExistence type="predicted"/>
<feature type="domain" description="Phytocyanin" evidence="5">
    <location>
        <begin position="23"/>
        <end position="121"/>
    </location>
</feature>
<dbReference type="Proteomes" id="UP001497457">
    <property type="component" value="Chromosome 25rd"/>
</dbReference>
<feature type="signal peptide" evidence="4">
    <location>
        <begin position="1"/>
        <end position="22"/>
    </location>
</feature>
<evidence type="ECO:0000313" key="6">
    <source>
        <dbReference type="EMBL" id="CAL4999393.1"/>
    </source>
</evidence>
<dbReference type="EMBL" id="OZ075135">
    <property type="protein sequence ID" value="CAL4999393.1"/>
    <property type="molecule type" value="Genomic_DNA"/>
</dbReference>
<evidence type="ECO:0000259" key="5">
    <source>
        <dbReference type="PROSITE" id="PS51485"/>
    </source>
</evidence>
<feature type="chain" id="PRO_5044721611" description="Phytocyanin domain-containing protein" evidence="4">
    <location>
        <begin position="23"/>
        <end position="178"/>
    </location>
</feature>
<evidence type="ECO:0000256" key="4">
    <source>
        <dbReference type="SAM" id="SignalP"/>
    </source>
</evidence>
<keyword evidence="8" id="KW-1185">Reference proteome</keyword>
<reference evidence="7" key="1">
    <citation type="submission" date="2024-10" db="EMBL/GenBank/DDBJ databases">
        <authorList>
            <person name="Ryan C."/>
        </authorList>
    </citation>
    <scope>NUCLEOTIDE SEQUENCE [LARGE SCALE GENOMIC DNA]</scope>
</reference>
<dbReference type="AlphaFoldDB" id="A0ABC9BJP5"/>
<dbReference type="Pfam" id="PF02298">
    <property type="entry name" value="Cu_bind_like"/>
    <property type="match status" value="1"/>
</dbReference>
<sequence length="178" mass="17622">MASRSALLALLVAVSCVAAASAVSYTVGDTQGWKIGPDYSTWASGKTFNEGDELMFNFATGSHDVAEVDKSGYDGCSGSSSSNTINNGPATVKLTAGTHYYICTFSGHCDGGMKLAVTVGSGSGGSPSPSTPSTPGTPATPAPTTPAAPSPKNAAPARFTAAPALAVAAGVLVKLALF</sequence>
<evidence type="ECO:0000313" key="7">
    <source>
        <dbReference type="EMBL" id="CAL5001584.1"/>
    </source>
</evidence>
<dbReference type="SUPFAM" id="SSF49503">
    <property type="entry name" value="Cupredoxins"/>
    <property type="match status" value="1"/>
</dbReference>
<evidence type="ECO:0000313" key="8">
    <source>
        <dbReference type="Proteomes" id="UP001497457"/>
    </source>
</evidence>
<dbReference type="InterPro" id="IPR039391">
    <property type="entry name" value="Phytocyanin-like"/>
</dbReference>
<dbReference type="Gene3D" id="2.60.40.420">
    <property type="entry name" value="Cupredoxins - blue copper proteins"/>
    <property type="match status" value="1"/>
</dbReference>
<keyword evidence="4" id="KW-0732">Signal</keyword>
<feature type="compositionally biased region" description="Low complexity" evidence="3">
    <location>
        <begin position="120"/>
        <end position="137"/>
    </location>
</feature>
<keyword evidence="1" id="KW-0479">Metal-binding</keyword>
<name>A0ABC9BJP5_9POAL</name>
<evidence type="ECO:0000256" key="1">
    <source>
        <dbReference type="ARBA" id="ARBA00022723"/>
    </source>
</evidence>